<keyword evidence="2 3" id="KW-0040">ANK repeat</keyword>
<name>A0A9P8VMS7_9HYPO</name>
<evidence type="ECO:0000313" key="6">
    <source>
        <dbReference type="Proteomes" id="UP000777438"/>
    </source>
</evidence>
<protein>
    <submittedName>
        <fullName evidence="5">Ankyrin repeat-containing domain protein</fullName>
    </submittedName>
</protein>
<evidence type="ECO:0000256" key="1">
    <source>
        <dbReference type="ARBA" id="ARBA00022737"/>
    </source>
</evidence>
<keyword evidence="6" id="KW-1185">Reference proteome</keyword>
<dbReference type="Gene3D" id="1.25.40.20">
    <property type="entry name" value="Ankyrin repeat-containing domain"/>
    <property type="match status" value="1"/>
</dbReference>
<feature type="compositionally biased region" description="Polar residues" evidence="4">
    <location>
        <begin position="564"/>
        <end position="576"/>
    </location>
</feature>
<dbReference type="SMART" id="SM00248">
    <property type="entry name" value="ANK"/>
    <property type="match status" value="5"/>
</dbReference>
<feature type="repeat" description="ANK" evidence="3">
    <location>
        <begin position="414"/>
        <end position="435"/>
    </location>
</feature>
<gene>
    <name evidence="5" type="ORF">B0T10DRAFT_419582</name>
</gene>
<sequence length="593" mass="66335">MSGVDIAGLVLAAGTLCTKLALGLSNFVNAVQEAPKQALRMQHSLAALNNCLDKIRCLLDFPRPIDLREESFRNSISEILKSIERDLEDMRKKLRLDSILRTGNGRVEHATIVFEKLFDESDIREIQERIEKYQRLLQIHFEMLLLLSSWRTETSVRDLTRVVQKVLLRLLEDGKRIETHDRLTAARHYFDNDSDVDTVAESESSLRYLGAVGLWQECSNDVPKLSQEEEELVKEAAKICRESSLKIGEPIKAYSTFHNIMEKLDSSRDPNEDARTLDWCRHQGFRVDSEGFRYDVCDTKAGGDVKDYSPIHRAIKINAMDKLEHMLSSTCDLEVRLKTRHDDPTPLLFACSERNAEAVKVLLGRGAKVDAKDFTGMNGLHRCQSSKRGGTEIARLLLEHRDSGPLDIEEEDNYGQTAVHLAAQMGNVQMLRFLLGPTQRANVNAQAKDRSTPLMSAILSNITNTASVVQELLNYNADPKIRNKDRKTIEDIAKVQVKKDVLALLKPRTEQGNSQTEQSRRASGSTSILSDASTPARAACQCQHCPRHRSGSAGQDSELARTPSGLSVPSQGSRSMRSAVRKFSLGKLSLTGD</sequence>
<evidence type="ECO:0000256" key="2">
    <source>
        <dbReference type="ARBA" id="ARBA00023043"/>
    </source>
</evidence>
<comment type="caution">
    <text evidence="5">The sequence shown here is derived from an EMBL/GenBank/DDBJ whole genome shotgun (WGS) entry which is preliminary data.</text>
</comment>
<dbReference type="EMBL" id="JAGPYM010000096">
    <property type="protein sequence ID" value="KAH6867593.1"/>
    <property type="molecule type" value="Genomic_DNA"/>
</dbReference>
<dbReference type="InterPro" id="IPR036770">
    <property type="entry name" value="Ankyrin_rpt-contain_sf"/>
</dbReference>
<feature type="repeat" description="ANK" evidence="3">
    <location>
        <begin position="449"/>
        <end position="484"/>
    </location>
</feature>
<dbReference type="AlphaFoldDB" id="A0A9P8VMS7"/>
<feature type="region of interest" description="Disordered" evidence="4">
    <location>
        <begin position="506"/>
        <end position="593"/>
    </location>
</feature>
<accession>A0A9P8VMS7</accession>
<feature type="compositionally biased region" description="Polar residues" evidence="4">
    <location>
        <begin position="510"/>
        <end position="533"/>
    </location>
</feature>
<reference evidence="5 6" key="1">
    <citation type="journal article" date="2021" name="Nat. Commun.">
        <title>Genetic determinants of endophytism in the Arabidopsis root mycobiome.</title>
        <authorList>
            <person name="Mesny F."/>
            <person name="Miyauchi S."/>
            <person name="Thiergart T."/>
            <person name="Pickel B."/>
            <person name="Atanasova L."/>
            <person name="Karlsson M."/>
            <person name="Huettel B."/>
            <person name="Barry K.W."/>
            <person name="Haridas S."/>
            <person name="Chen C."/>
            <person name="Bauer D."/>
            <person name="Andreopoulos W."/>
            <person name="Pangilinan J."/>
            <person name="LaButti K."/>
            <person name="Riley R."/>
            <person name="Lipzen A."/>
            <person name="Clum A."/>
            <person name="Drula E."/>
            <person name="Henrissat B."/>
            <person name="Kohler A."/>
            <person name="Grigoriev I.V."/>
            <person name="Martin F.M."/>
            <person name="Hacquard S."/>
        </authorList>
    </citation>
    <scope>NUCLEOTIDE SEQUENCE [LARGE SCALE GENOMIC DNA]</scope>
    <source>
        <strain evidence="5 6">MPI-CAGE-CH-0241</strain>
    </source>
</reference>
<dbReference type="OrthoDB" id="539213at2759"/>
<dbReference type="Pfam" id="PF12796">
    <property type="entry name" value="Ank_2"/>
    <property type="match status" value="2"/>
</dbReference>
<dbReference type="PROSITE" id="PS50297">
    <property type="entry name" value="ANK_REP_REGION"/>
    <property type="match status" value="2"/>
</dbReference>
<dbReference type="PROSITE" id="PS50088">
    <property type="entry name" value="ANK_REPEAT"/>
    <property type="match status" value="3"/>
</dbReference>
<evidence type="ECO:0000313" key="5">
    <source>
        <dbReference type="EMBL" id="KAH6867593.1"/>
    </source>
</evidence>
<feature type="repeat" description="ANK" evidence="3">
    <location>
        <begin position="342"/>
        <end position="374"/>
    </location>
</feature>
<dbReference type="Proteomes" id="UP000777438">
    <property type="component" value="Unassembled WGS sequence"/>
</dbReference>
<dbReference type="PANTHER" id="PTHR24173:SF74">
    <property type="entry name" value="ANKYRIN REPEAT DOMAIN-CONTAINING PROTEIN 16"/>
    <property type="match status" value="1"/>
</dbReference>
<dbReference type="PANTHER" id="PTHR24173">
    <property type="entry name" value="ANKYRIN REPEAT CONTAINING"/>
    <property type="match status" value="1"/>
</dbReference>
<evidence type="ECO:0000256" key="3">
    <source>
        <dbReference type="PROSITE-ProRule" id="PRU00023"/>
    </source>
</evidence>
<evidence type="ECO:0000256" key="4">
    <source>
        <dbReference type="SAM" id="MobiDB-lite"/>
    </source>
</evidence>
<organism evidence="5 6">
    <name type="scientific">Thelonectria olida</name>
    <dbReference type="NCBI Taxonomy" id="1576542"/>
    <lineage>
        <taxon>Eukaryota</taxon>
        <taxon>Fungi</taxon>
        <taxon>Dikarya</taxon>
        <taxon>Ascomycota</taxon>
        <taxon>Pezizomycotina</taxon>
        <taxon>Sordariomycetes</taxon>
        <taxon>Hypocreomycetidae</taxon>
        <taxon>Hypocreales</taxon>
        <taxon>Nectriaceae</taxon>
        <taxon>Thelonectria</taxon>
    </lineage>
</organism>
<dbReference type="SUPFAM" id="SSF48403">
    <property type="entry name" value="Ankyrin repeat"/>
    <property type="match status" value="1"/>
</dbReference>
<dbReference type="InterPro" id="IPR002110">
    <property type="entry name" value="Ankyrin_rpt"/>
</dbReference>
<proteinExistence type="predicted"/>
<keyword evidence="1" id="KW-0677">Repeat</keyword>